<evidence type="ECO:0000313" key="4">
    <source>
        <dbReference type="EMBL" id="QSE76380.1"/>
    </source>
</evidence>
<proteinExistence type="inferred from homology"/>
<dbReference type="AlphaFoldDB" id="A0AA45QR42"/>
<dbReference type="InterPro" id="IPR020904">
    <property type="entry name" value="Sc_DH/Rdtase_CS"/>
</dbReference>
<dbReference type="GO" id="GO:0016020">
    <property type="term" value="C:membrane"/>
    <property type="evidence" value="ECO:0007669"/>
    <property type="project" value="TreeGrafter"/>
</dbReference>
<keyword evidence="5" id="KW-1185">Reference proteome</keyword>
<accession>A0AA45QR42</accession>
<dbReference type="RefSeq" id="WP_205871799.1">
    <property type="nucleotide sequence ID" value="NZ_CP070872.1"/>
</dbReference>
<dbReference type="InterPro" id="IPR036291">
    <property type="entry name" value="NAD(P)-bd_dom_sf"/>
</dbReference>
<evidence type="ECO:0000256" key="1">
    <source>
        <dbReference type="ARBA" id="ARBA00006484"/>
    </source>
</evidence>
<dbReference type="SUPFAM" id="SSF51735">
    <property type="entry name" value="NAD(P)-binding Rossmann-fold domains"/>
    <property type="match status" value="1"/>
</dbReference>
<dbReference type="PRINTS" id="PR00080">
    <property type="entry name" value="SDRFAMILY"/>
</dbReference>
<evidence type="ECO:0000256" key="3">
    <source>
        <dbReference type="RuleBase" id="RU000363"/>
    </source>
</evidence>
<protein>
    <submittedName>
        <fullName evidence="4">SDR family NAD(P)-dependent oxidoreductase</fullName>
    </submittedName>
</protein>
<dbReference type="Gene3D" id="3.40.50.720">
    <property type="entry name" value="NAD(P)-binding Rossmann-like Domain"/>
    <property type="match status" value="1"/>
</dbReference>
<dbReference type="InterPro" id="IPR002347">
    <property type="entry name" value="SDR_fam"/>
</dbReference>
<dbReference type="PANTHER" id="PTHR44196:SF1">
    <property type="entry name" value="DEHYDROGENASE_REDUCTASE SDR FAMILY MEMBER 7B"/>
    <property type="match status" value="1"/>
</dbReference>
<dbReference type="KEGG" id="lti:JW886_07930"/>
<dbReference type="Pfam" id="PF00106">
    <property type="entry name" value="adh_short"/>
    <property type="match status" value="1"/>
</dbReference>
<dbReference type="EMBL" id="CP070872">
    <property type="protein sequence ID" value="QSE76380.1"/>
    <property type="molecule type" value="Genomic_DNA"/>
</dbReference>
<evidence type="ECO:0000256" key="2">
    <source>
        <dbReference type="ARBA" id="ARBA00023002"/>
    </source>
</evidence>
<gene>
    <name evidence="4" type="ORF">JW886_07930</name>
</gene>
<dbReference type="GO" id="GO:0016491">
    <property type="term" value="F:oxidoreductase activity"/>
    <property type="evidence" value="ECO:0007669"/>
    <property type="project" value="UniProtKB-KW"/>
</dbReference>
<organism evidence="4 5">
    <name type="scientific">Lactococcus taiwanensis</name>
    <dbReference type="NCBI Taxonomy" id="1151742"/>
    <lineage>
        <taxon>Bacteria</taxon>
        <taxon>Bacillati</taxon>
        <taxon>Bacillota</taxon>
        <taxon>Bacilli</taxon>
        <taxon>Lactobacillales</taxon>
        <taxon>Streptococcaceae</taxon>
        <taxon>Lactococcus</taxon>
    </lineage>
</organism>
<sequence>MELKNNTILITGATSGIGLEMAKQLMNLDNTVIVTGRNKEKMESVKKMYPSLNVYPLDVTDVTSIHSLYDRLIKDFPKLNILINNAGLMKSIQFTSAKMEILTDEITTNLAGPILMTQTFLPHILRQKNSAILNVTSGIAYFPFDKAPLYSASKLGLHSYTQSLRKQLKKTNVKIFELAPPRTDKPMFSGSEEDNAQVDRIPQMPIEKVVQTMITGLKRDKLLILPGMSKLLRIIGKIQL</sequence>
<comment type="similarity">
    <text evidence="1 3">Belongs to the short-chain dehydrogenases/reductases (SDR) family.</text>
</comment>
<evidence type="ECO:0000313" key="5">
    <source>
        <dbReference type="Proteomes" id="UP000663608"/>
    </source>
</evidence>
<reference evidence="4 5" key="1">
    <citation type="submission" date="2021-02" db="EMBL/GenBank/DDBJ databases">
        <title>Complete genome sequence of Lactococcus lactis strain K_LL004.</title>
        <authorList>
            <person name="Kim H.B."/>
        </authorList>
    </citation>
    <scope>NUCLEOTIDE SEQUENCE [LARGE SCALE GENOMIC DNA]</scope>
    <source>
        <strain evidence="4 5">K_LL004</strain>
    </source>
</reference>
<dbReference type="PRINTS" id="PR00081">
    <property type="entry name" value="GDHRDH"/>
</dbReference>
<keyword evidence="2" id="KW-0560">Oxidoreductase</keyword>
<dbReference type="Proteomes" id="UP000663608">
    <property type="component" value="Chromosome"/>
</dbReference>
<name>A0AA45QR42_9LACT</name>
<dbReference type="PROSITE" id="PS00061">
    <property type="entry name" value="ADH_SHORT"/>
    <property type="match status" value="1"/>
</dbReference>
<dbReference type="PANTHER" id="PTHR44196">
    <property type="entry name" value="DEHYDROGENASE/REDUCTASE SDR FAMILY MEMBER 7B"/>
    <property type="match status" value="1"/>
</dbReference>